<comment type="caution">
    <text evidence="3">The sequence shown here is derived from an EMBL/GenBank/DDBJ whole genome shotgun (WGS) entry which is preliminary data.</text>
</comment>
<keyword evidence="3" id="KW-0808">Transferase</keyword>
<dbReference type="CDD" id="cd06127">
    <property type="entry name" value="DEDDh"/>
    <property type="match status" value="1"/>
</dbReference>
<dbReference type="InterPro" id="IPR013520">
    <property type="entry name" value="Ribonucl_H"/>
</dbReference>
<dbReference type="Gene3D" id="3.40.50.10190">
    <property type="entry name" value="BRCT domain"/>
    <property type="match status" value="1"/>
</dbReference>
<dbReference type="Pfam" id="PF00929">
    <property type="entry name" value="RNase_T"/>
    <property type="match status" value="1"/>
</dbReference>
<dbReference type="PANTHER" id="PTHR30231:SF41">
    <property type="entry name" value="DNA POLYMERASE III SUBUNIT EPSILON"/>
    <property type="match status" value="1"/>
</dbReference>
<keyword evidence="1" id="KW-0540">Nuclease</keyword>
<dbReference type="SMART" id="SM00479">
    <property type="entry name" value="EXOIII"/>
    <property type="match status" value="1"/>
</dbReference>
<sequence>MFNGHFVVVDTETTGLFPGKHDRIAEIAVVTLDRSGEVVDRWETLVNPQRDLGKQSIHGISARDILSAPTFEDIVDELEWRLSGNVIVAHNLSFDARFLDAEFHRAGTPLPQYYLNSGMCTMRMVHRYLEGGGRSLQDCCDAFDITLDHAHTAGSDALAAATLLSRYLELDPDLPEWDAALSGAVSGSWRLSEPREIINPVLRSEFSGSRPQHFLDRIVNRLPEFKGPAEHENYLAVLDLALVDRVLSAHEEQQLVSVANDLGIGQEEAKALHHRYFQDLVQACWQDGVLTEDETSDLYQVANLLQIDLTTVHAALIKPKNTVVSSAQSAESPSTTTASHSGRFSLEPGTLVVLTGEMREPRDFIETKLRDAGYVPHSGVTKKVGLLVAADPDSLSGKAKKARDYGIPVVSEDYLWNQVLSR</sequence>
<dbReference type="SUPFAM" id="SSF52113">
    <property type="entry name" value="BRCT domain"/>
    <property type="match status" value="1"/>
</dbReference>
<dbReference type="InterPro" id="IPR001357">
    <property type="entry name" value="BRCT_dom"/>
</dbReference>
<dbReference type="GO" id="GO:0045004">
    <property type="term" value="P:DNA replication proofreading"/>
    <property type="evidence" value="ECO:0007669"/>
    <property type="project" value="TreeGrafter"/>
</dbReference>
<dbReference type="GO" id="GO:0003887">
    <property type="term" value="F:DNA-directed DNA polymerase activity"/>
    <property type="evidence" value="ECO:0007669"/>
    <property type="project" value="UniProtKB-EC"/>
</dbReference>
<keyword evidence="1" id="KW-0378">Hydrolase</keyword>
<dbReference type="GO" id="GO:0005829">
    <property type="term" value="C:cytosol"/>
    <property type="evidence" value="ECO:0007669"/>
    <property type="project" value="TreeGrafter"/>
</dbReference>
<proteinExistence type="predicted"/>
<keyword evidence="1" id="KW-0269">Exonuclease</keyword>
<dbReference type="GO" id="GO:0003676">
    <property type="term" value="F:nucleic acid binding"/>
    <property type="evidence" value="ECO:0007669"/>
    <property type="project" value="InterPro"/>
</dbReference>
<dbReference type="InterPro" id="IPR036397">
    <property type="entry name" value="RNaseH_sf"/>
</dbReference>
<evidence type="ECO:0000259" key="2">
    <source>
        <dbReference type="PROSITE" id="PS50172"/>
    </source>
</evidence>
<reference evidence="3 4" key="1">
    <citation type="submission" date="2020-08" db="EMBL/GenBank/DDBJ databases">
        <title>Sequencing the genomes of 1000 actinobacteria strains.</title>
        <authorList>
            <person name="Klenk H.-P."/>
        </authorList>
    </citation>
    <scope>NUCLEOTIDE SEQUENCE [LARGE SCALE GENOMIC DNA]</scope>
    <source>
        <strain evidence="3 4">DSM 105783</strain>
    </source>
</reference>
<dbReference type="Proteomes" id="UP000580797">
    <property type="component" value="Unassembled WGS sequence"/>
</dbReference>
<dbReference type="InterPro" id="IPR036420">
    <property type="entry name" value="BRCT_dom_sf"/>
</dbReference>
<evidence type="ECO:0000313" key="4">
    <source>
        <dbReference type="Proteomes" id="UP000580797"/>
    </source>
</evidence>
<dbReference type="EMBL" id="JACHDR010000001">
    <property type="protein sequence ID" value="MBB5512893.1"/>
    <property type="molecule type" value="Genomic_DNA"/>
</dbReference>
<dbReference type="SUPFAM" id="SSF53098">
    <property type="entry name" value="Ribonuclease H-like"/>
    <property type="match status" value="1"/>
</dbReference>
<dbReference type="RefSeq" id="WP_183665005.1">
    <property type="nucleotide sequence ID" value="NZ_BAAARH010000021.1"/>
</dbReference>
<organism evidence="3 4">
    <name type="scientific">Neomicrococcus aestuarii</name>
    <dbReference type="NCBI Taxonomy" id="556325"/>
    <lineage>
        <taxon>Bacteria</taxon>
        <taxon>Bacillati</taxon>
        <taxon>Actinomycetota</taxon>
        <taxon>Actinomycetes</taxon>
        <taxon>Micrococcales</taxon>
        <taxon>Micrococcaceae</taxon>
        <taxon>Neomicrococcus</taxon>
    </lineage>
</organism>
<dbReference type="InterPro" id="IPR029024">
    <property type="entry name" value="TerB-like"/>
</dbReference>
<dbReference type="GO" id="GO:0008408">
    <property type="term" value="F:3'-5' exonuclease activity"/>
    <property type="evidence" value="ECO:0007669"/>
    <property type="project" value="TreeGrafter"/>
</dbReference>
<dbReference type="Pfam" id="PF00533">
    <property type="entry name" value="BRCT"/>
    <property type="match status" value="1"/>
</dbReference>
<dbReference type="InterPro" id="IPR012337">
    <property type="entry name" value="RNaseH-like_sf"/>
</dbReference>
<dbReference type="SUPFAM" id="SSF158682">
    <property type="entry name" value="TerB-like"/>
    <property type="match status" value="1"/>
</dbReference>
<keyword evidence="3" id="KW-0548">Nucleotidyltransferase</keyword>
<protein>
    <submittedName>
        <fullName evidence="3">DNA polymerase-3 subunit epsilon</fullName>
        <ecNumber evidence="3">2.7.7.7</ecNumber>
    </submittedName>
</protein>
<evidence type="ECO:0000256" key="1">
    <source>
        <dbReference type="ARBA" id="ARBA00022839"/>
    </source>
</evidence>
<accession>A0A7W8TVQ6</accession>
<dbReference type="FunFam" id="3.30.420.10:FF:000045">
    <property type="entry name" value="3'-5' exonuclease DinG"/>
    <property type="match status" value="1"/>
</dbReference>
<dbReference type="Gene3D" id="3.30.420.10">
    <property type="entry name" value="Ribonuclease H-like superfamily/Ribonuclease H"/>
    <property type="match status" value="1"/>
</dbReference>
<dbReference type="AlphaFoldDB" id="A0A7W8TVQ6"/>
<name>A0A7W8TVQ6_9MICC</name>
<dbReference type="PROSITE" id="PS50172">
    <property type="entry name" value="BRCT"/>
    <property type="match status" value="1"/>
</dbReference>
<feature type="domain" description="BRCT" evidence="2">
    <location>
        <begin position="349"/>
        <end position="422"/>
    </location>
</feature>
<evidence type="ECO:0000313" key="3">
    <source>
        <dbReference type="EMBL" id="MBB5512893.1"/>
    </source>
</evidence>
<dbReference type="EC" id="2.7.7.7" evidence="3"/>
<dbReference type="PANTHER" id="PTHR30231">
    <property type="entry name" value="DNA POLYMERASE III SUBUNIT EPSILON"/>
    <property type="match status" value="1"/>
</dbReference>
<gene>
    <name evidence="3" type="ORF">HD598_001580</name>
</gene>